<accession>A0A087UQ42</accession>
<evidence type="ECO:0000313" key="2">
    <source>
        <dbReference type="Proteomes" id="UP000054359"/>
    </source>
</evidence>
<protein>
    <submittedName>
        <fullName evidence="1">Uncharacterized protein</fullName>
    </submittedName>
</protein>
<sequence length="36" mass="4591">MQRNQVFQLLLFQLESYKFQKINFHPLPTSYYYKNY</sequence>
<dbReference type="AlphaFoldDB" id="A0A087UQ42"/>
<feature type="non-terminal residue" evidence="1">
    <location>
        <position position="36"/>
    </location>
</feature>
<proteinExistence type="predicted"/>
<reference evidence="1 2" key="1">
    <citation type="submission" date="2013-11" db="EMBL/GenBank/DDBJ databases">
        <title>Genome sequencing of Stegodyphus mimosarum.</title>
        <authorList>
            <person name="Bechsgaard J."/>
        </authorList>
    </citation>
    <scope>NUCLEOTIDE SEQUENCE [LARGE SCALE GENOMIC DNA]</scope>
</reference>
<keyword evidence="2" id="KW-1185">Reference proteome</keyword>
<dbReference type="EMBL" id="KK120978">
    <property type="protein sequence ID" value="KFM79481.1"/>
    <property type="molecule type" value="Genomic_DNA"/>
</dbReference>
<name>A0A087UQ42_STEMI</name>
<organism evidence="1 2">
    <name type="scientific">Stegodyphus mimosarum</name>
    <name type="common">African social velvet spider</name>
    <dbReference type="NCBI Taxonomy" id="407821"/>
    <lineage>
        <taxon>Eukaryota</taxon>
        <taxon>Metazoa</taxon>
        <taxon>Ecdysozoa</taxon>
        <taxon>Arthropoda</taxon>
        <taxon>Chelicerata</taxon>
        <taxon>Arachnida</taxon>
        <taxon>Araneae</taxon>
        <taxon>Araneomorphae</taxon>
        <taxon>Entelegynae</taxon>
        <taxon>Eresoidea</taxon>
        <taxon>Eresidae</taxon>
        <taxon>Stegodyphus</taxon>
    </lineage>
</organism>
<dbReference type="Proteomes" id="UP000054359">
    <property type="component" value="Unassembled WGS sequence"/>
</dbReference>
<gene>
    <name evidence="1" type="ORF">X975_22947</name>
</gene>
<evidence type="ECO:0000313" key="1">
    <source>
        <dbReference type="EMBL" id="KFM79481.1"/>
    </source>
</evidence>